<keyword evidence="4" id="KW-0276">Fatty acid metabolism</keyword>
<dbReference type="EMBL" id="CP002353">
    <property type="protein sequence ID" value="ADV62746.1"/>
    <property type="molecule type" value="Genomic_DNA"/>
</dbReference>
<dbReference type="RefSeq" id="WP_013565034.1">
    <property type="nucleotide sequence ID" value="NC_014962.1"/>
</dbReference>
<sequence length="192" mass="20106">MADHDPNHPAPTGSEPPPTSSSAAAATGCGSRVLGGIETNVETLNQLMRMMSEFEVTALDLVENGREIRLRRQKQTVAAAMPTPAAVVAPAPTSPVAPPVASAPEPAPLSKPTLLTIESPTVGTFYVAPSPESPPFVQVGSIVHEKTIVGIIEAMKVFTEIPAGVSGRIVEVLVKNKQPVEFGQVLFRVEPS</sequence>
<evidence type="ECO:0000313" key="7">
    <source>
        <dbReference type="EMBL" id="ADV62746.1"/>
    </source>
</evidence>
<evidence type="ECO:0000259" key="6">
    <source>
        <dbReference type="PROSITE" id="PS50968"/>
    </source>
</evidence>
<dbReference type="InterPro" id="IPR000089">
    <property type="entry name" value="Biotin_lipoyl"/>
</dbReference>
<dbReference type="InParanoid" id="E8R4Y9"/>
<keyword evidence="8" id="KW-1185">Reference proteome</keyword>
<dbReference type="PROSITE" id="PS50968">
    <property type="entry name" value="BIOTINYL_LIPOYL"/>
    <property type="match status" value="1"/>
</dbReference>
<keyword evidence="4" id="KW-0444">Lipid biosynthesis</keyword>
<accession>E8R4Y9</accession>
<evidence type="ECO:0000256" key="1">
    <source>
        <dbReference type="ARBA" id="ARBA00003761"/>
    </source>
</evidence>
<organism evidence="7 8">
    <name type="scientific">Isosphaera pallida (strain ATCC 43644 / DSM 9630 / IS1B)</name>
    <dbReference type="NCBI Taxonomy" id="575540"/>
    <lineage>
        <taxon>Bacteria</taxon>
        <taxon>Pseudomonadati</taxon>
        <taxon>Planctomycetota</taxon>
        <taxon>Planctomycetia</taxon>
        <taxon>Isosphaerales</taxon>
        <taxon>Isosphaeraceae</taxon>
        <taxon>Isosphaera</taxon>
    </lineage>
</organism>
<comment type="function">
    <text evidence="1 4">This protein is a component of the acetyl coenzyme A carboxylase complex; first, biotin carboxylase catalyzes the carboxylation of the carrier protein and then the transcarboxylase transfers the carboxyl group to form malonyl-CoA.</text>
</comment>
<dbReference type="Proteomes" id="UP000008631">
    <property type="component" value="Chromosome"/>
</dbReference>
<name>E8R4Y9_ISOPI</name>
<dbReference type="UniPathway" id="UPA00094"/>
<dbReference type="PANTHER" id="PTHR45266:SF3">
    <property type="entry name" value="OXALOACETATE DECARBOXYLASE ALPHA CHAIN"/>
    <property type="match status" value="1"/>
</dbReference>
<dbReference type="PANTHER" id="PTHR45266">
    <property type="entry name" value="OXALOACETATE DECARBOXYLASE ALPHA CHAIN"/>
    <property type="match status" value="1"/>
</dbReference>
<comment type="pathway">
    <text evidence="4">Lipid metabolism; fatty acid biosynthesis.</text>
</comment>
<dbReference type="InterPro" id="IPR011053">
    <property type="entry name" value="Single_hybrid_motif"/>
</dbReference>
<dbReference type="AlphaFoldDB" id="E8R4Y9"/>
<evidence type="ECO:0000256" key="5">
    <source>
        <dbReference type="SAM" id="MobiDB-lite"/>
    </source>
</evidence>
<evidence type="ECO:0000313" key="8">
    <source>
        <dbReference type="Proteomes" id="UP000008631"/>
    </source>
</evidence>
<feature type="domain" description="Lipoyl-binding" evidence="6">
    <location>
        <begin position="114"/>
        <end position="190"/>
    </location>
</feature>
<dbReference type="GO" id="GO:0006633">
    <property type="term" value="P:fatty acid biosynthetic process"/>
    <property type="evidence" value="ECO:0007669"/>
    <property type="project" value="UniProtKB-UniPathway"/>
</dbReference>
<evidence type="ECO:0000256" key="2">
    <source>
        <dbReference type="ARBA" id="ARBA00017562"/>
    </source>
</evidence>
<dbReference type="InterPro" id="IPR050709">
    <property type="entry name" value="Biotin_Carboxyl_Carrier/Decarb"/>
</dbReference>
<protein>
    <recommendedName>
        <fullName evidence="2 4">Biotin carboxyl carrier protein of acetyl-CoA carboxylase</fullName>
    </recommendedName>
</protein>
<evidence type="ECO:0000256" key="3">
    <source>
        <dbReference type="ARBA" id="ARBA00023267"/>
    </source>
</evidence>
<dbReference type="Pfam" id="PF00364">
    <property type="entry name" value="Biotin_lipoyl"/>
    <property type="match status" value="1"/>
</dbReference>
<dbReference type="NCBIfam" id="TIGR00531">
    <property type="entry name" value="BCCP"/>
    <property type="match status" value="1"/>
</dbReference>
<dbReference type="CDD" id="cd06850">
    <property type="entry name" value="biotinyl_domain"/>
    <property type="match status" value="1"/>
</dbReference>
<dbReference type="eggNOG" id="COG0511">
    <property type="taxonomic scope" value="Bacteria"/>
</dbReference>
<dbReference type="SUPFAM" id="SSF51230">
    <property type="entry name" value="Single hybrid motif"/>
    <property type="match status" value="1"/>
</dbReference>
<dbReference type="GO" id="GO:0003989">
    <property type="term" value="F:acetyl-CoA carboxylase activity"/>
    <property type="evidence" value="ECO:0007669"/>
    <property type="project" value="InterPro"/>
</dbReference>
<dbReference type="Gene3D" id="2.40.50.100">
    <property type="match status" value="1"/>
</dbReference>
<dbReference type="KEGG" id="ipa:Isop_2167"/>
<reference evidence="7 8" key="2">
    <citation type="journal article" date="2011" name="Stand. Genomic Sci.">
        <title>Complete genome sequence of Isosphaera pallida type strain (IS1B).</title>
        <authorList>
            <consortium name="US DOE Joint Genome Institute (JGI-PGF)"/>
            <person name="Goker M."/>
            <person name="Cleland D."/>
            <person name="Saunders E."/>
            <person name="Lapidus A."/>
            <person name="Nolan M."/>
            <person name="Lucas S."/>
            <person name="Hammon N."/>
            <person name="Deshpande S."/>
            <person name="Cheng J.F."/>
            <person name="Tapia R."/>
            <person name="Han C."/>
            <person name="Goodwin L."/>
            <person name="Pitluck S."/>
            <person name="Liolios K."/>
            <person name="Pagani I."/>
            <person name="Ivanova N."/>
            <person name="Mavromatis K."/>
            <person name="Pati A."/>
            <person name="Chen A."/>
            <person name="Palaniappan K."/>
            <person name="Land M."/>
            <person name="Hauser L."/>
            <person name="Chang Y.J."/>
            <person name="Jeffries C.D."/>
            <person name="Detter J.C."/>
            <person name="Beck B."/>
            <person name="Woyke T."/>
            <person name="Bristow J."/>
            <person name="Eisen J.A."/>
            <person name="Markowitz V."/>
            <person name="Hugenholtz P."/>
            <person name="Kyrpides N.C."/>
            <person name="Klenk H.P."/>
        </authorList>
    </citation>
    <scope>NUCLEOTIDE SEQUENCE [LARGE SCALE GENOMIC DNA]</scope>
    <source>
        <strain evidence="8">ATCC 43644 / DSM 9630 / IS1B</strain>
    </source>
</reference>
<dbReference type="GO" id="GO:0009317">
    <property type="term" value="C:acetyl-CoA carboxylase complex"/>
    <property type="evidence" value="ECO:0007669"/>
    <property type="project" value="InterPro"/>
</dbReference>
<dbReference type="PRINTS" id="PR01071">
    <property type="entry name" value="ACOABIOTINCC"/>
</dbReference>
<feature type="region of interest" description="Disordered" evidence="5">
    <location>
        <begin position="1"/>
        <end position="27"/>
    </location>
</feature>
<gene>
    <name evidence="7" type="ordered locus">Isop_2167</name>
</gene>
<reference key="1">
    <citation type="submission" date="2010-11" db="EMBL/GenBank/DDBJ databases">
        <title>The complete sequence of chromosome of Isophaera pallida ATCC 43644.</title>
        <authorList>
            <consortium name="US DOE Joint Genome Institute (JGI-PGF)"/>
            <person name="Lucas S."/>
            <person name="Copeland A."/>
            <person name="Lapidus A."/>
            <person name="Bruce D."/>
            <person name="Goodwin L."/>
            <person name="Pitluck S."/>
            <person name="Kyrpides N."/>
            <person name="Mavromatis K."/>
            <person name="Pagani I."/>
            <person name="Ivanova N."/>
            <person name="Saunders E."/>
            <person name="Brettin T."/>
            <person name="Detter J.C."/>
            <person name="Han C."/>
            <person name="Tapia R."/>
            <person name="Land M."/>
            <person name="Hauser L."/>
            <person name="Markowitz V."/>
            <person name="Cheng J.-F."/>
            <person name="Hugenholtz P."/>
            <person name="Woyke T."/>
            <person name="Wu D."/>
            <person name="Eisen J.A."/>
        </authorList>
    </citation>
    <scope>NUCLEOTIDE SEQUENCE</scope>
    <source>
        <strain>ATCC 43644</strain>
    </source>
</reference>
<dbReference type="STRING" id="575540.Isop_2167"/>
<keyword evidence="4" id="KW-0275">Fatty acid biosynthesis</keyword>
<dbReference type="NCBIfam" id="NF005457">
    <property type="entry name" value="PRK07051.1"/>
    <property type="match status" value="1"/>
</dbReference>
<dbReference type="OrthoDB" id="9811735at2"/>
<keyword evidence="3 4" id="KW-0092">Biotin</keyword>
<dbReference type="InterPro" id="IPR001249">
    <property type="entry name" value="AcCoA_biotinCC"/>
</dbReference>
<keyword evidence="4" id="KW-0443">Lipid metabolism</keyword>
<proteinExistence type="predicted"/>
<dbReference type="HOGENOM" id="CLU_016733_3_0_0"/>
<evidence type="ECO:0000256" key="4">
    <source>
        <dbReference type="RuleBase" id="RU364072"/>
    </source>
</evidence>